<sequence>MPSTRRRTRSPLLWSHLTWPEIGALIADGPRSAILPCGATEQHGPHLGTGMDTALATDVCAAVSAATGVPVLPSLSYGCSLGHSHRWPGTLALSPQTLIALVTDIGDWLWHAGIRRLFIVNSHVTNSAPLRCALEVLRARHDGFMIAVINTAEVSPRVRETFFADAADWHANQAETSLMLARASVLARPKLLATSDDPDRTTGLIFAHPVNRTSLNGVTGTPSRATVAQGNRLFAWIVADLTQTIRRALSENAPLDTPYFTNGPNPLVT</sequence>
<dbReference type="RefSeq" id="WP_144230915.1">
    <property type="nucleotide sequence ID" value="NZ_CBCRVV010000011.1"/>
</dbReference>
<keyword evidence="4" id="KW-0862">Zinc</keyword>
<dbReference type="PANTHER" id="PTHR35005">
    <property type="entry name" value="3-DEHYDRO-SCYLLO-INOSOSE HYDROLASE"/>
    <property type="match status" value="1"/>
</dbReference>
<dbReference type="GO" id="GO:0016811">
    <property type="term" value="F:hydrolase activity, acting on carbon-nitrogen (but not peptide) bonds, in linear amides"/>
    <property type="evidence" value="ECO:0007669"/>
    <property type="project" value="TreeGrafter"/>
</dbReference>
<dbReference type="InterPro" id="IPR003785">
    <property type="entry name" value="Creatininase/forma_Hydrolase"/>
</dbReference>
<reference evidence="6 7" key="1">
    <citation type="submission" date="2019-07" db="EMBL/GenBank/DDBJ databases">
        <title>Description of 53C-WASEF.</title>
        <authorList>
            <person name="Pitt A."/>
            <person name="Hahn M.W."/>
        </authorList>
    </citation>
    <scope>NUCLEOTIDE SEQUENCE [LARGE SCALE GENOMIC DNA]</scope>
    <source>
        <strain evidence="6 7">53C-WASEF</strain>
    </source>
</reference>
<dbReference type="AlphaFoldDB" id="A0A556QKB7"/>
<gene>
    <name evidence="6" type="ORF">FPL22_13405</name>
</gene>
<evidence type="ECO:0000313" key="7">
    <source>
        <dbReference type="Proteomes" id="UP000315648"/>
    </source>
</evidence>
<evidence type="ECO:0000313" key="6">
    <source>
        <dbReference type="EMBL" id="TSJ77094.1"/>
    </source>
</evidence>
<dbReference type="Pfam" id="PF02633">
    <property type="entry name" value="Creatininase"/>
    <property type="match status" value="1"/>
</dbReference>
<accession>A0A556QKB7</accession>
<dbReference type="InterPro" id="IPR024087">
    <property type="entry name" value="Creatininase-like_sf"/>
</dbReference>
<evidence type="ECO:0000256" key="1">
    <source>
        <dbReference type="ARBA" id="ARBA00001947"/>
    </source>
</evidence>
<dbReference type="GO" id="GO:0009231">
    <property type="term" value="P:riboflavin biosynthetic process"/>
    <property type="evidence" value="ECO:0007669"/>
    <property type="project" value="TreeGrafter"/>
</dbReference>
<keyword evidence="7" id="KW-1185">Reference proteome</keyword>
<comment type="similarity">
    <text evidence="5">Belongs to the creatininase superfamily.</text>
</comment>
<name>A0A556QKB7_9BACT</name>
<keyword evidence="2" id="KW-0479">Metal-binding</keyword>
<dbReference type="EMBL" id="VMBG01000002">
    <property type="protein sequence ID" value="TSJ77094.1"/>
    <property type="molecule type" value="Genomic_DNA"/>
</dbReference>
<evidence type="ECO:0000256" key="3">
    <source>
        <dbReference type="ARBA" id="ARBA00022801"/>
    </source>
</evidence>
<comment type="caution">
    <text evidence="6">The sequence shown here is derived from an EMBL/GenBank/DDBJ whole genome shotgun (WGS) entry which is preliminary data.</text>
</comment>
<organism evidence="6 7">
    <name type="scientific">Rariglobus hedericola</name>
    <dbReference type="NCBI Taxonomy" id="2597822"/>
    <lineage>
        <taxon>Bacteria</taxon>
        <taxon>Pseudomonadati</taxon>
        <taxon>Verrucomicrobiota</taxon>
        <taxon>Opitutia</taxon>
        <taxon>Opitutales</taxon>
        <taxon>Opitutaceae</taxon>
        <taxon>Rariglobus</taxon>
    </lineage>
</organism>
<protein>
    <submittedName>
        <fullName evidence="6">Creatininase family protein</fullName>
    </submittedName>
</protein>
<keyword evidence="3" id="KW-0378">Hydrolase</keyword>
<evidence type="ECO:0000256" key="2">
    <source>
        <dbReference type="ARBA" id="ARBA00022723"/>
    </source>
</evidence>
<dbReference type="Proteomes" id="UP000315648">
    <property type="component" value="Unassembled WGS sequence"/>
</dbReference>
<dbReference type="Gene3D" id="3.40.50.10310">
    <property type="entry name" value="Creatininase"/>
    <property type="match status" value="1"/>
</dbReference>
<dbReference type="GO" id="GO:0046872">
    <property type="term" value="F:metal ion binding"/>
    <property type="evidence" value="ECO:0007669"/>
    <property type="project" value="UniProtKB-KW"/>
</dbReference>
<evidence type="ECO:0000256" key="4">
    <source>
        <dbReference type="ARBA" id="ARBA00022833"/>
    </source>
</evidence>
<evidence type="ECO:0000256" key="5">
    <source>
        <dbReference type="ARBA" id="ARBA00024029"/>
    </source>
</evidence>
<dbReference type="SUPFAM" id="SSF102215">
    <property type="entry name" value="Creatininase"/>
    <property type="match status" value="1"/>
</dbReference>
<proteinExistence type="inferred from homology"/>
<comment type="cofactor">
    <cofactor evidence="1">
        <name>Zn(2+)</name>
        <dbReference type="ChEBI" id="CHEBI:29105"/>
    </cofactor>
</comment>
<dbReference type="PANTHER" id="PTHR35005:SF1">
    <property type="entry name" value="2-AMINO-5-FORMYLAMINO-6-RIBOSYLAMINOPYRIMIDIN-4(3H)-ONE 5'-MONOPHOSPHATE DEFORMYLASE"/>
    <property type="match status" value="1"/>
</dbReference>
<dbReference type="OrthoDB" id="9801445at2"/>